<gene>
    <name evidence="10" type="ORF">BON22_4679</name>
    <name evidence="9" type="ORF">CYFA0S_30e00782g</name>
</gene>
<evidence type="ECO:0000256" key="4">
    <source>
        <dbReference type="ARBA" id="ARBA00022792"/>
    </source>
</evidence>
<dbReference type="GO" id="GO:0008233">
    <property type="term" value="F:peptidase activity"/>
    <property type="evidence" value="ECO:0007669"/>
    <property type="project" value="UniProtKB-KW"/>
</dbReference>
<keyword evidence="7" id="KW-0472">Membrane</keyword>
<comment type="subcellular location">
    <subcellularLocation>
        <location evidence="1">Mitochondrion inner membrane</location>
        <topology evidence="1">Multi-pass membrane protein</topology>
    </subcellularLocation>
</comment>
<feature type="region of interest" description="Disordered" evidence="8">
    <location>
        <begin position="1"/>
        <end position="27"/>
    </location>
</feature>
<evidence type="ECO:0000256" key="3">
    <source>
        <dbReference type="ARBA" id="ARBA00022692"/>
    </source>
</evidence>
<evidence type="ECO:0000313" key="11">
    <source>
        <dbReference type="Proteomes" id="UP000189513"/>
    </source>
</evidence>
<dbReference type="GO" id="GO:0005743">
    <property type="term" value="C:mitochondrial inner membrane"/>
    <property type="evidence" value="ECO:0007669"/>
    <property type="project" value="UniProtKB-SubCell"/>
</dbReference>
<dbReference type="Proteomes" id="UP000189513">
    <property type="component" value="Unassembled WGS sequence"/>
</dbReference>
<keyword evidence="11" id="KW-1185">Reference proteome</keyword>
<evidence type="ECO:0000256" key="8">
    <source>
        <dbReference type="SAM" id="MobiDB-lite"/>
    </source>
</evidence>
<accession>A0A061BBC2</accession>
<dbReference type="AlphaFoldDB" id="A0A061BBC2"/>
<dbReference type="EMBL" id="LK052915">
    <property type="protein sequence ID" value="CDR47241.1"/>
    <property type="molecule type" value="Genomic_DNA"/>
</dbReference>
<organism evidence="9">
    <name type="scientific">Cyberlindnera fabianii</name>
    <name type="common">Yeast</name>
    <name type="synonym">Hansenula fabianii</name>
    <dbReference type="NCBI Taxonomy" id="36022"/>
    <lineage>
        <taxon>Eukaryota</taxon>
        <taxon>Fungi</taxon>
        <taxon>Dikarya</taxon>
        <taxon>Ascomycota</taxon>
        <taxon>Saccharomycotina</taxon>
        <taxon>Saccharomycetes</taxon>
        <taxon>Phaffomycetales</taxon>
        <taxon>Phaffomycetaceae</taxon>
        <taxon>Cyberlindnera</taxon>
    </lineage>
</organism>
<proteinExistence type="inferred from homology"/>
<sequence length="276" mass="30820">MGLYIPPTGGSSGNSSNSSGGKSDGQGGIFPTGSTTKIIFYSRPSVGLKIWGPLVPASDNLIALYGLTAFQGLFGLMMLRTVRRKWPDTTFKGRVTKFVNAVAGSYVIFNTGLEISRLSLPYDPWYEEARVARDAAKAHGKKVNWWFGPWDFKPMSFQEWNKKIDRWILEQEGNATRQGVALVGSPEIGKAYEKMREINTNRQSQILSQLRDGSFKETLPHYQTSGGSSQHPDRQGVVFPPGNELKDDVDLDEIWAINDPWELLGRDTDMLVRFIP</sequence>
<evidence type="ECO:0000313" key="10">
    <source>
        <dbReference type="EMBL" id="ONH65458.1"/>
    </source>
</evidence>
<keyword evidence="6" id="KW-0496">Mitochondrion</keyword>
<dbReference type="Pfam" id="PF08602">
    <property type="entry name" value="Mgr1"/>
    <property type="match status" value="2"/>
</dbReference>
<dbReference type="OMA" id="EFEMVWL"/>
<evidence type="ECO:0000256" key="5">
    <source>
        <dbReference type="ARBA" id="ARBA00022989"/>
    </source>
</evidence>
<comment type="similarity">
    <text evidence="2">Belongs to the MGR1 family.</text>
</comment>
<keyword evidence="3" id="KW-0812">Transmembrane</keyword>
<dbReference type="GO" id="GO:0006508">
    <property type="term" value="P:proteolysis"/>
    <property type="evidence" value="ECO:0007669"/>
    <property type="project" value="UniProtKB-KW"/>
</dbReference>
<keyword evidence="10" id="KW-0378">Hydrolase</keyword>
<protein>
    <submittedName>
        <fullName evidence="9">CYFA0S30e00782g1_1</fullName>
    </submittedName>
    <submittedName>
        <fullName evidence="10">Mitochondrial inner membrane i-AAA protease complex subunit MGR1</fullName>
    </submittedName>
</protein>
<reference evidence="10" key="3">
    <citation type="submission" date="2017-01" db="EMBL/GenBank/DDBJ databases">
        <authorList>
            <person name="Mah S.A."/>
            <person name="Swanson W.J."/>
            <person name="Moy G.W."/>
            <person name="Vacquier V.D."/>
        </authorList>
    </citation>
    <scope>NUCLEOTIDE SEQUENCE [LARGE SCALE GENOMIC DNA]</scope>
    <source>
        <strain evidence="10">65</strain>
    </source>
</reference>
<name>A0A061BBC2_CYBFA</name>
<evidence type="ECO:0000313" key="9">
    <source>
        <dbReference type="EMBL" id="CDR47241.1"/>
    </source>
</evidence>
<evidence type="ECO:0000256" key="2">
    <source>
        <dbReference type="ARBA" id="ARBA00009782"/>
    </source>
</evidence>
<dbReference type="OrthoDB" id="4087899at2759"/>
<evidence type="ECO:0000256" key="7">
    <source>
        <dbReference type="ARBA" id="ARBA00023136"/>
    </source>
</evidence>
<reference evidence="9" key="1">
    <citation type="journal article" date="2014" name="Genome Announc.">
        <title>Genome sequence of the yeast Cyberlindnera fabianii (Hansenula fabianii).</title>
        <authorList>
            <person name="Freel K.C."/>
            <person name="Sarilar V."/>
            <person name="Neuveglise C."/>
            <person name="Devillers H."/>
            <person name="Friedrich A."/>
            <person name="Schacherer J."/>
        </authorList>
    </citation>
    <scope>NUCLEOTIDE SEQUENCE</scope>
    <source>
        <strain evidence="9">YJS4271</strain>
    </source>
</reference>
<evidence type="ECO:0000256" key="6">
    <source>
        <dbReference type="ARBA" id="ARBA00023128"/>
    </source>
</evidence>
<reference evidence="11" key="2">
    <citation type="journal article" date="2017" name="Genome Announc.">
        <title>Genome sequences of Cyberlindnera fabianii 65, Pichia kudriavzevii 129, and Saccharomyces cerevisiae 131 isolated from fermented masau fruits in Zimbabwe.</title>
        <authorList>
            <person name="van Rijswijck I.M.H."/>
            <person name="Derks M.F.L."/>
            <person name="Abee T."/>
            <person name="de Ridder D."/>
            <person name="Smid E.J."/>
        </authorList>
    </citation>
    <scope>NUCLEOTIDE SEQUENCE [LARGE SCALE GENOMIC DNA]</scope>
    <source>
        <strain evidence="11">65</strain>
    </source>
</reference>
<dbReference type="InterPro" id="IPR013911">
    <property type="entry name" value="i-AAA_Mgr1"/>
</dbReference>
<evidence type="ECO:0000256" key="1">
    <source>
        <dbReference type="ARBA" id="ARBA00004448"/>
    </source>
</evidence>
<keyword evidence="10" id="KW-0645">Protease</keyword>
<keyword evidence="5" id="KW-1133">Transmembrane helix</keyword>
<keyword evidence="4" id="KW-0999">Mitochondrion inner membrane</keyword>
<dbReference type="VEuPathDB" id="FungiDB:BON22_4679"/>
<dbReference type="EMBL" id="MPUK01000011">
    <property type="protein sequence ID" value="ONH65458.1"/>
    <property type="molecule type" value="Genomic_DNA"/>
</dbReference>